<dbReference type="GO" id="GO:0042781">
    <property type="term" value="F:3'-tRNA processing endoribonuclease activity"/>
    <property type="evidence" value="ECO:0007669"/>
    <property type="project" value="UniProtKB-UniRule"/>
</dbReference>
<dbReference type="Pfam" id="PF01230">
    <property type="entry name" value="HIT"/>
    <property type="match status" value="1"/>
</dbReference>
<dbReference type="AlphaFoldDB" id="A0A7J0CPZ0"/>
<feature type="binding site" evidence="8">
    <location>
        <position position="333"/>
    </location>
    <ligand>
        <name>Zn(2+)</name>
        <dbReference type="ChEBI" id="CHEBI:29105"/>
        <label>1</label>
        <note>catalytic</note>
    </ligand>
</feature>
<dbReference type="NCBIfam" id="NF000805">
    <property type="entry name" value="PRK00055.2-3"/>
    <property type="match status" value="1"/>
</dbReference>
<feature type="active site" description="Tele-AMP-histidine intermediate" evidence="9">
    <location>
        <position position="105"/>
    </location>
</feature>
<keyword evidence="2 8" id="KW-0819">tRNA processing</keyword>
<feature type="binding site" evidence="8">
    <location>
        <position position="333"/>
    </location>
    <ligand>
        <name>Zn(2+)</name>
        <dbReference type="ChEBI" id="CHEBI:29105"/>
        <label>2</label>
        <note>catalytic</note>
    </ligand>
</feature>
<evidence type="ECO:0000313" key="13">
    <source>
        <dbReference type="EMBL" id="GFN03775.1"/>
    </source>
</evidence>
<organism evidence="13 14">
    <name type="scientific">Streptomyces microflavus</name>
    <name type="common">Streptomyces lipmanii</name>
    <dbReference type="NCBI Taxonomy" id="1919"/>
    <lineage>
        <taxon>Bacteria</taxon>
        <taxon>Bacillati</taxon>
        <taxon>Actinomycetota</taxon>
        <taxon>Actinomycetes</taxon>
        <taxon>Kitasatosporales</taxon>
        <taxon>Streptomycetaceae</taxon>
        <taxon>Streptomyces</taxon>
    </lineage>
</organism>
<evidence type="ECO:0000256" key="8">
    <source>
        <dbReference type="HAMAP-Rule" id="MF_01818"/>
    </source>
</evidence>
<evidence type="ECO:0000256" key="11">
    <source>
        <dbReference type="PROSITE-ProRule" id="PRU00464"/>
    </source>
</evidence>
<evidence type="ECO:0000256" key="3">
    <source>
        <dbReference type="ARBA" id="ARBA00022722"/>
    </source>
</evidence>
<feature type="binding site" evidence="8">
    <location>
        <position position="191"/>
    </location>
    <ligand>
        <name>Zn(2+)</name>
        <dbReference type="ChEBI" id="CHEBI:29105"/>
        <label>1</label>
        <note>catalytic</note>
    </ligand>
</feature>
<dbReference type="Gene3D" id="3.30.428.10">
    <property type="entry name" value="HIT-like"/>
    <property type="match status" value="1"/>
</dbReference>
<name>A0A7J0CPZ0_STRMI</name>
<evidence type="ECO:0000256" key="9">
    <source>
        <dbReference type="PIRSR" id="PIRSR601310-1"/>
    </source>
</evidence>
<keyword evidence="6 8" id="KW-0378">Hydrolase</keyword>
<dbReference type="Proteomes" id="UP000498740">
    <property type="component" value="Unassembled WGS sequence"/>
</dbReference>
<dbReference type="InterPro" id="IPR036265">
    <property type="entry name" value="HIT-like_sf"/>
</dbReference>
<evidence type="ECO:0000259" key="12">
    <source>
        <dbReference type="PROSITE" id="PS51084"/>
    </source>
</evidence>
<dbReference type="HAMAP" id="MF_01818">
    <property type="entry name" value="RNase_Z_BN"/>
    <property type="match status" value="1"/>
</dbReference>
<keyword evidence="7 8" id="KW-0862">Zinc</keyword>
<dbReference type="EC" id="3.1.26.11" evidence="8"/>
<feature type="binding site" evidence="8">
    <location>
        <position position="195"/>
    </location>
    <ligand>
        <name>Zn(2+)</name>
        <dbReference type="ChEBI" id="CHEBI:29105"/>
        <label>2</label>
        <note>catalytic</note>
    </ligand>
</feature>
<protein>
    <recommendedName>
        <fullName evidence="8">Ribonuclease Z</fullName>
        <shortName evidence="8">RNase Z</shortName>
        <ecNumber evidence="8">3.1.26.11</ecNumber>
    </recommendedName>
    <alternativeName>
        <fullName evidence="8">tRNA 3 endonuclease</fullName>
    </alternativeName>
    <alternativeName>
        <fullName evidence="8">tRNase Z</fullName>
    </alternativeName>
</protein>
<keyword evidence="3 8" id="KW-0540">Nuclease</keyword>
<dbReference type="CDD" id="cd07717">
    <property type="entry name" value="RNaseZ_ZiPD-like_MBL-fold"/>
    <property type="match status" value="1"/>
</dbReference>
<comment type="cofactor">
    <cofactor evidence="8">
        <name>Zn(2+)</name>
        <dbReference type="ChEBI" id="CHEBI:29105"/>
    </cofactor>
    <text evidence="8">Binds 2 Zn(2+) ions.</text>
</comment>
<reference evidence="13 14" key="1">
    <citation type="submission" date="2020-05" db="EMBL/GenBank/DDBJ databases">
        <title>Whole genome shotgun sequence of Streptomyces microflavus NBRC 13062.</title>
        <authorList>
            <person name="Komaki H."/>
            <person name="Tamura T."/>
        </authorList>
    </citation>
    <scope>NUCLEOTIDE SEQUENCE [LARGE SCALE GENOMIC DNA]</scope>
    <source>
        <strain evidence="13 14">NBRC 13062</strain>
    </source>
</reference>
<dbReference type="PANTHER" id="PTHR46018:SF2">
    <property type="entry name" value="ZINC PHOSPHODIESTERASE ELAC PROTEIN 1"/>
    <property type="match status" value="1"/>
</dbReference>
<dbReference type="SUPFAM" id="SSF56281">
    <property type="entry name" value="Metallo-hydrolase/oxidoreductase"/>
    <property type="match status" value="1"/>
</dbReference>
<dbReference type="GO" id="GO:0008270">
    <property type="term" value="F:zinc ion binding"/>
    <property type="evidence" value="ECO:0007669"/>
    <property type="project" value="UniProtKB-UniRule"/>
</dbReference>
<comment type="catalytic activity">
    <reaction evidence="8">
        <text>Endonucleolytic cleavage of RNA, removing extra 3' nucleotides from tRNA precursor, generating 3' termini of tRNAs. A 3'-hydroxy group is left at the tRNA terminus and a 5'-phosphoryl group is left at the trailer molecule.</text>
        <dbReference type="EC" id="3.1.26.11"/>
    </reaction>
</comment>
<comment type="similarity">
    <text evidence="8">Belongs to the RNase Z family.</text>
</comment>
<evidence type="ECO:0000256" key="1">
    <source>
        <dbReference type="ARBA" id="ARBA00011738"/>
    </source>
</evidence>
<comment type="function">
    <text evidence="8">Zinc phosphodiesterase, which displays some tRNA 3'-processing endonuclease activity. Probably involved in tRNA maturation, by removing a 3'-trailer from precursor tRNA.</text>
</comment>
<feature type="binding site" evidence="8">
    <location>
        <position position="270"/>
    </location>
    <ligand>
        <name>Zn(2+)</name>
        <dbReference type="ChEBI" id="CHEBI:29105"/>
        <label>1</label>
        <note>catalytic</note>
    </ligand>
</feature>
<evidence type="ECO:0000256" key="2">
    <source>
        <dbReference type="ARBA" id="ARBA00022694"/>
    </source>
</evidence>
<feature type="short sequence motif" description="Histidine triad motif" evidence="10 11">
    <location>
        <begin position="103"/>
        <end position="107"/>
    </location>
</feature>
<dbReference type="InterPro" id="IPR001279">
    <property type="entry name" value="Metallo-B-lactamas"/>
</dbReference>
<comment type="caution">
    <text evidence="13">The sequence shown here is derived from an EMBL/GenBank/DDBJ whole genome shotgun (WGS) entry which is preliminary data.</text>
</comment>
<dbReference type="SUPFAM" id="SSF54197">
    <property type="entry name" value="HIT-like"/>
    <property type="match status" value="1"/>
</dbReference>
<comment type="subunit">
    <text evidence="1 8">Homodimer.</text>
</comment>
<dbReference type="CDD" id="cd01276">
    <property type="entry name" value="PKCI_related"/>
    <property type="match status" value="1"/>
</dbReference>
<proteinExistence type="inferred from homology"/>
<dbReference type="Pfam" id="PF00753">
    <property type="entry name" value="Lactamase_B"/>
    <property type="match status" value="1"/>
</dbReference>
<sequence>MAGEPQTDCLFCKIVSGDIPATIVRESDTTVAFRDINPQAPTHVLVIPKVHYPDAATLAAAEPQIAADVLREAGAVAADEKVDGSGYRIILNTGSGAGQTVFHAHAHVLGGRGLQWPPDNARPVGAPPMSVRELVVLGTASQVPTRHRNHNGYLLRWDGQGILFDPGEGTQRQMLRAGVAAHDIDRICITHFHGDHSLGLAGVIQRINLDQVPHPVTAHYPASGQHFFDRLRYATAYRETVELTQAPVAGTGGALATTPAYTLDSHKLSHPVESYGYRLTEPDTRRMLPALLKEHGIAGPDVGRLQREGVLGGVTLEQVSEHRRGQRFAFVMDTRLCDGVYALAEECDMLVIESTFLDEDEKLATDHGHLTAGQAARVAKESGVRHLVLTHFSQRYSDPELFETQARAAGFDGELTVAQDLIRVPLPPRHQQH</sequence>
<evidence type="ECO:0000256" key="5">
    <source>
        <dbReference type="ARBA" id="ARBA00022759"/>
    </source>
</evidence>
<keyword evidence="4 8" id="KW-0479">Metal-binding</keyword>
<dbReference type="EMBL" id="BLWD01000001">
    <property type="protein sequence ID" value="GFN03775.1"/>
    <property type="molecule type" value="Genomic_DNA"/>
</dbReference>
<evidence type="ECO:0000256" key="10">
    <source>
        <dbReference type="PIRSR" id="PIRSR601310-3"/>
    </source>
</evidence>
<feature type="binding site" evidence="8">
    <location>
        <position position="196"/>
    </location>
    <ligand>
        <name>Zn(2+)</name>
        <dbReference type="ChEBI" id="CHEBI:29105"/>
        <label>2</label>
        <note>catalytic</note>
    </ligand>
</feature>
<gene>
    <name evidence="8" type="primary">rnz</name>
    <name evidence="13" type="ORF">Smic_23310</name>
</gene>
<feature type="domain" description="HIT" evidence="12">
    <location>
        <begin position="10"/>
        <end position="122"/>
    </location>
</feature>
<dbReference type="InterPro" id="IPR001310">
    <property type="entry name" value="Histidine_triad_HIT"/>
</dbReference>
<accession>A0A7J0CPZ0</accession>
<evidence type="ECO:0000256" key="7">
    <source>
        <dbReference type="ARBA" id="ARBA00022833"/>
    </source>
</evidence>
<evidence type="ECO:0000256" key="4">
    <source>
        <dbReference type="ARBA" id="ARBA00022723"/>
    </source>
</evidence>
<dbReference type="InterPro" id="IPR013471">
    <property type="entry name" value="RNase_Z/BN"/>
</dbReference>
<keyword evidence="5 8" id="KW-0255">Endonuclease</keyword>
<dbReference type="PRINTS" id="PR00332">
    <property type="entry name" value="HISTRIAD"/>
</dbReference>
<dbReference type="InterPro" id="IPR011146">
    <property type="entry name" value="HIT-like"/>
</dbReference>
<evidence type="ECO:0000256" key="6">
    <source>
        <dbReference type="ARBA" id="ARBA00022801"/>
    </source>
</evidence>
<feature type="binding site" evidence="8">
    <location>
        <position position="193"/>
    </location>
    <ligand>
        <name>Zn(2+)</name>
        <dbReference type="ChEBI" id="CHEBI:29105"/>
        <label>1</label>
        <note>catalytic</note>
    </ligand>
</feature>
<dbReference type="PROSITE" id="PS51084">
    <property type="entry name" value="HIT_2"/>
    <property type="match status" value="1"/>
</dbReference>
<dbReference type="InterPro" id="IPR036866">
    <property type="entry name" value="RibonucZ/Hydroxyglut_hydro"/>
</dbReference>
<evidence type="ECO:0000313" key="14">
    <source>
        <dbReference type="Proteomes" id="UP000498740"/>
    </source>
</evidence>
<dbReference type="Pfam" id="PF12706">
    <property type="entry name" value="Lactamase_B_2"/>
    <property type="match status" value="1"/>
</dbReference>
<dbReference type="PANTHER" id="PTHR46018">
    <property type="entry name" value="ZINC PHOSPHODIESTERASE ELAC PROTEIN 1"/>
    <property type="match status" value="1"/>
</dbReference>
<feature type="binding site" evidence="8">
    <location>
        <position position="391"/>
    </location>
    <ligand>
        <name>Zn(2+)</name>
        <dbReference type="ChEBI" id="CHEBI:29105"/>
        <label>2</label>
        <note>catalytic</note>
    </ligand>
</feature>
<dbReference type="Gene3D" id="3.60.15.10">
    <property type="entry name" value="Ribonuclease Z/Hydroxyacylglutathione hydrolase-like"/>
    <property type="match status" value="1"/>
</dbReference>
<feature type="active site" description="Proton acceptor" evidence="8">
    <location>
        <position position="195"/>
    </location>
</feature>